<sequence>MTLLYQVHGSKADHLIKTRKKDASFGKEVLEDTLASYEKAMFAQGQDVIRRSTECEATMFSDGMKPFIEAYNPKTKATGTWAAR</sequence>
<name>A0A9W9N8D2_9EURO</name>
<dbReference type="GeneID" id="83207374"/>
<reference evidence="1" key="1">
    <citation type="submission" date="2022-11" db="EMBL/GenBank/DDBJ databases">
        <authorList>
            <person name="Petersen C."/>
        </authorList>
    </citation>
    <scope>NUCLEOTIDE SEQUENCE</scope>
    <source>
        <strain evidence="1">IBT 19713</strain>
    </source>
</reference>
<dbReference type="RefSeq" id="XP_058325593.1">
    <property type="nucleotide sequence ID" value="XM_058480070.1"/>
</dbReference>
<dbReference type="EMBL" id="JAPQKS010000009">
    <property type="protein sequence ID" value="KAJ5215096.1"/>
    <property type="molecule type" value="Genomic_DNA"/>
</dbReference>
<keyword evidence="2" id="KW-1185">Reference proteome</keyword>
<gene>
    <name evidence="1" type="ORF">N7468_010775</name>
</gene>
<proteinExistence type="predicted"/>
<evidence type="ECO:0000313" key="1">
    <source>
        <dbReference type="EMBL" id="KAJ5215096.1"/>
    </source>
</evidence>
<comment type="caution">
    <text evidence="1">The sequence shown here is derived from an EMBL/GenBank/DDBJ whole genome shotgun (WGS) entry which is preliminary data.</text>
</comment>
<protein>
    <submittedName>
        <fullName evidence="1">FAD/NAD(P)-binding domain-containing protein</fullName>
    </submittedName>
</protein>
<accession>A0A9W9N8D2</accession>
<reference evidence="1" key="2">
    <citation type="journal article" date="2023" name="IMA Fungus">
        <title>Comparative genomic study of the Penicillium genus elucidates a diverse pangenome and 15 lateral gene transfer events.</title>
        <authorList>
            <person name="Petersen C."/>
            <person name="Sorensen T."/>
            <person name="Nielsen M.R."/>
            <person name="Sondergaard T.E."/>
            <person name="Sorensen J.L."/>
            <person name="Fitzpatrick D.A."/>
            <person name="Frisvad J.C."/>
            <person name="Nielsen K.L."/>
        </authorList>
    </citation>
    <scope>NUCLEOTIDE SEQUENCE</scope>
    <source>
        <strain evidence="1">IBT 19713</strain>
    </source>
</reference>
<dbReference type="Proteomes" id="UP001150941">
    <property type="component" value="Unassembled WGS sequence"/>
</dbReference>
<dbReference type="AlphaFoldDB" id="A0A9W9N8D2"/>
<evidence type="ECO:0000313" key="2">
    <source>
        <dbReference type="Proteomes" id="UP001150941"/>
    </source>
</evidence>
<organism evidence="1 2">
    <name type="scientific">Penicillium chermesinum</name>
    <dbReference type="NCBI Taxonomy" id="63820"/>
    <lineage>
        <taxon>Eukaryota</taxon>
        <taxon>Fungi</taxon>
        <taxon>Dikarya</taxon>
        <taxon>Ascomycota</taxon>
        <taxon>Pezizomycotina</taxon>
        <taxon>Eurotiomycetes</taxon>
        <taxon>Eurotiomycetidae</taxon>
        <taxon>Eurotiales</taxon>
        <taxon>Aspergillaceae</taxon>
        <taxon>Penicillium</taxon>
    </lineage>
</organism>